<evidence type="ECO:0000313" key="5">
    <source>
        <dbReference type="Proteomes" id="UP000886743"/>
    </source>
</evidence>
<dbReference type="EMBL" id="DVOF01000007">
    <property type="protein sequence ID" value="HIV02001.1"/>
    <property type="molecule type" value="Genomic_DNA"/>
</dbReference>
<dbReference type="Gene3D" id="2.40.40.10">
    <property type="entry name" value="RlpA-like domain"/>
    <property type="match status" value="1"/>
</dbReference>
<keyword evidence="2" id="KW-0812">Transmembrane</keyword>
<dbReference type="InterPro" id="IPR007137">
    <property type="entry name" value="DUF348"/>
</dbReference>
<feature type="domain" description="G5" evidence="3">
    <location>
        <begin position="151"/>
        <end position="231"/>
    </location>
</feature>
<dbReference type="PROSITE" id="PS51109">
    <property type="entry name" value="G5"/>
    <property type="match status" value="1"/>
</dbReference>
<dbReference type="AlphaFoldDB" id="A0A9D1NFM7"/>
<dbReference type="PANTHER" id="PTHR39160">
    <property type="entry name" value="CELL WALL-BINDING PROTEIN YOCH"/>
    <property type="match status" value="1"/>
</dbReference>
<dbReference type="InterPro" id="IPR010611">
    <property type="entry name" value="3D_dom"/>
</dbReference>
<dbReference type="Proteomes" id="UP000886743">
    <property type="component" value="Unassembled WGS sequence"/>
</dbReference>
<name>A0A9D1NFM7_9FIRM</name>
<keyword evidence="2" id="KW-1133">Transmembrane helix</keyword>
<accession>A0A9D1NFM7</accession>
<comment type="caution">
    <text evidence="4">The sequence shown here is derived from an EMBL/GenBank/DDBJ whole genome shotgun (WGS) entry which is preliminary data.</text>
</comment>
<evidence type="ECO:0000313" key="4">
    <source>
        <dbReference type="EMBL" id="HIV02001.1"/>
    </source>
</evidence>
<protein>
    <submittedName>
        <fullName evidence="4">G5 domain-containing protein</fullName>
    </submittedName>
</protein>
<dbReference type="SUPFAM" id="SSF50685">
    <property type="entry name" value="Barwin-like endoglucanases"/>
    <property type="match status" value="1"/>
</dbReference>
<dbReference type="Pfam" id="PF06725">
    <property type="entry name" value="3D"/>
    <property type="match status" value="1"/>
</dbReference>
<dbReference type="GO" id="GO:0009254">
    <property type="term" value="P:peptidoglycan turnover"/>
    <property type="evidence" value="ECO:0007669"/>
    <property type="project" value="InterPro"/>
</dbReference>
<dbReference type="CDD" id="cd14667">
    <property type="entry name" value="3D_containing_proteins"/>
    <property type="match status" value="1"/>
</dbReference>
<keyword evidence="1" id="KW-0732">Signal</keyword>
<evidence type="ECO:0000256" key="2">
    <source>
        <dbReference type="SAM" id="Phobius"/>
    </source>
</evidence>
<sequence length="351" mass="37486">MVLFGKWNVKHLSPRKALITGTIVTLMIAVTFMTLVAAASWEVTVNDNGNVATLRTTKTTVGALFDEAGIVLTPEDIVSAAADTPISEARQINITRAFDIRISDMDGEKTVRSALPTVGAVLEQYGITLDENDELEPAADAQTSADMRIAIARVDISEVTEEEVIGYETIEENSDSVEKGTTKVMTEGENGLANVTYRVVTKNGQETEREEIAREVVDEPVNKVVAIGTKEPEAAPVTKLASRSGSSASMAGAKVITCRATAYDGSYETLGKTNPRTALGKTPTVGTVAVDPSIIPLGSRLYIETVDGSYVYGECFAGDTGVSGYHVDLFMGSRAEALSFGSRQVRVYILD</sequence>
<gene>
    <name evidence="4" type="ORF">IAC74_00395</name>
</gene>
<dbReference type="PANTHER" id="PTHR39160:SF4">
    <property type="entry name" value="RESUSCITATION-PROMOTING FACTOR RPFB"/>
    <property type="match status" value="1"/>
</dbReference>
<dbReference type="GO" id="GO:0004553">
    <property type="term" value="F:hydrolase activity, hydrolyzing O-glycosyl compounds"/>
    <property type="evidence" value="ECO:0007669"/>
    <property type="project" value="InterPro"/>
</dbReference>
<dbReference type="Pfam" id="PF07501">
    <property type="entry name" value="G5"/>
    <property type="match status" value="1"/>
</dbReference>
<keyword evidence="2" id="KW-0472">Membrane</keyword>
<dbReference type="Pfam" id="PF03990">
    <property type="entry name" value="DUF348"/>
    <property type="match status" value="2"/>
</dbReference>
<dbReference type="GO" id="GO:0019867">
    <property type="term" value="C:outer membrane"/>
    <property type="evidence" value="ECO:0007669"/>
    <property type="project" value="InterPro"/>
</dbReference>
<dbReference type="InterPro" id="IPR036908">
    <property type="entry name" value="RlpA-like_sf"/>
</dbReference>
<dbReference type="InterPro" id="IPR059180">
    <property type="entry name" value="3D_YorM"/>
</dbReference>
<proteinExistence type="predicted"/>
<feature type="transmembrane region" description="Helical" evidence="2">
    <location>
        <begin position="21"/>
        <end position="41"/>
    </location>
</feature>
<dbReference type="SMART" id="SM01208">
    <property type="entry name" value="G5"/>
    <property type="match status" value="1"/>
</dbReference>
<dbReference type="InterPro" id="IPR011098">
    <property type="entry name" value="G5_dom"/>
</dbReference>
<evidence type="ECO:0000259" key="3">
    <source>
        <dbReference type="PROSITE" id="PS51109"/>
    </source>
</evidence>
<dbReference type="Gene3D" id="2.20.230.10">
    <property type="entry name" value="Resuscitation-promoting factor rpfb"/>
    <property type="match status" value="1"/>
</dbReference>
<evidence type="ECO:0000256" key="1">
    <source>
        <dbReference type="ARBA" id="ARBA00022729"/>
    </source>
</evidence>
<reference evidence="4" key="2">
    <citation type="journal article" date="2021" name="PeerJ">
        <title>Extensive microbial diversity within the chicken gut microbiome revealed by metagenomics and culture.</title>
        <authorList>
            <person name="Gilroy R."/>
            <person name="Ravi A."/>
            <person name="Getino M."/>
            <person name="Pursley I."/>
            <person name="Horton D.L."/>
            <person name="Alikhan N.F."/>
            <person name="Baker D."/>
            <person name="Gharbi K."/>
            <person name="Hall N."/>
            <person name="Watson M."/>
            <person name="Adriaenssens E.M."/>
            <person name="Foster-Nyarko E."/>
            <person name="Jarju S."/>
            <person name="Secka A."/>
            <person name="Antonio M."/>
            <person name="Oren A."/>
            <person name="Chaudhuri R.R."/>
            <person name="La Ragione R."/>
            <person name="Hildebrand F."/>
            <person name="Pallen M.J."/>
        </authorList>
    </citation>
    <scope>NUCLEOTIDE SEQUENCE</scope>
    <source>
        <strain evidence="4">4920</strain>
    </source>
</reference>
<organism evidence="4 5">
    <name type="scientific">Candidatus Aphodoplasma excrementigallinarum</name>
    <dbReference type="NCBI Taxonomy" id="2840673"/>
    <lineage>
        <taxon>Bacteria</taxon>
        <taxon>Bacillati</taxon>
        <taxon>Bacillota</taxon>
        <taxon>Clostridia</taxon>
        <taxon>Eubacteriales</taxon>
        <taxon>Candidatus Aphodoplasma</taxon>
    </lineage>
</organism>
<dbReference type="InterPro" id="IPR051933">
    <property type="entry name" value="Resuscitation_pf_RpfB"/>
</dbReference>
<reference evidence="4" key="1">
    <citation type="submission" date="2020-10" db="EMBL/GenBank/DDBJ databases">
        <authorList>
            <person name="Gilroy R."/>
        </authorList>
    </citation>
    <scope>NUCLEOTIDE SEQUENCE</scope>
    <source>
        <strain evidence="4">4920</strain>
    </source>
</reference>